<evidence type="ECO:0000256" key="1">
    <source>
        <dbReference type="ARBA" id="ARBA00000707"/>
    </source>
</evidence>
<dbReference type="InterPro" id="IPR024729">
    <property type="entry name" value="USP7_ICP0-binding_dom"/>
</dbReference>
<dbReference type="EC" id="3.4.19.12" evidence="3"/>
<dbReference type="PANTHER" id="PTHR24006">
    <property type="entry name" value="UBIQUITIN CARBOXYL-TERMINAL HYDROLASE"/>
    <property type="match status" value="1"/>
</dbReference>
<evidence type="ECO:0000259" key="9">
    <source>
        <dbReference type="PROSITE" id="PS50144"/>
    </source>
</evidence>
<dbReference type="PROSITE" id="PS50235">
    <property type="entry name" value="USP_3"/>
    <property type="match status" value="1"/>
</dbReference>
<evidence type="ECO:0000256" key="7">
    <source>
        <dbReference type="ARBA" id="ARBA00022807"/>
    </source>
</evidence>
<evidence type="ECO:0000259" key="10">
    <source>
        <dbReference type="PROSITE" id="PS50235"/>
    </source>
</evidence>
<protein>
    <recommendedName>
        <fullName evidence="3">ubiquitinyl hydrolase 1</fullName>
        <ecNumber evidence="3">3.4.19.12</ecNumber>
    </recommendedName>
</protein>
<dbReference type="Pfam" id="PF22486">
    <property type="entry name" value="MATH_2"/>
    <property type="match status" value="1"/>
</dbReference>
<dbReference type="SUPFAM" id="SSF49599">
    <property type="entry name" value="TRAF domain-like"/>
    <property type="match status" value="1"/>
</dbReference>
<keyword evidence="12" id="KW-1185">Reference proteome</keyword>
<dbReference type="InterPro" id="IPR050164">
    <property type="entry name" value="Peptidase_C19"/>
</dbReference>
<dbReference type="EMBL" id="CP110431">
    <property type="protein sequence ID" value="WAQ89747.1"/>
    <property type="molecule type" value="Genomic_DNA"/>
</dbReference>
<dbReference type="Pfam" id="PF14533">
    <property type="entry name" value="USP7_C2"/>
    <property type="match status" value="1"/>
</dbReference>
<sequence length="1192" mass="136481">MTVSVDDPKAFAARHLIDLGIPVEDAKKYSWKISGFDDINKIPRGNSVSSGTFTVGGYQWSMFCYPRDRKEGNDMVSVFLKCRGPQKQIDSWHACAQFVFAISNPTDGTCYVVSSSSEFRYKDSKFGCGVEPFVKLRELRIANGSRVKPIIEDHEVIITAFVRVLKDESGLLWHDFVDYDSKKYTGYVPLKNLRLASHLDPILQSLFLTNSFRKAVYQIPTAHDGRDSVVLALQRVLYQLQTSDESVGTAELKKSLGWKASDASQPYDAQEFTRLLRHKLHGRMKGTPAEDAFRHLMAGKRKRYIKSVDNDHEISQEETFFDVELNIKDLQGGPFKTLQDSFKAYVAPRKIDSDKRYHAGIEHGLKDAEEGTIFIEFPHVLHLHLKRLEYNLQEDKQVKINDQLGFPFELDLAPYLDESADKTANWNYRLHSVLVHSEEDQEPEKHYALIKPRPESKWYKFDDQRVIPVTDREVLKSGTHSSRNAHMLVYVRETEEADILAPITLADTPIHLRSSLQKEQIERYQKMREEEEMGLYLTTKIVTEKTFRAHQGFDMALFDAKNMPPSDLPTFRVAKQERFLDFKSRLAQNQGHQPEQIRLRPLFAPEERPRVAVPEDDHTLTMESVRQMAPSDQDLHLYLEVIDPAHEAQAAEVEEKQLMIFLKYFNVSDQTLSGIGHFWVKEGQKGTDLVPLIKSRMEFPEDRRLKIYEEIAPGQVNLIDLNTIFTETEMADGDIICFELEFSNEELENLGRKRLYLDPVSFYDFLANRVLVQFKPRHTAMAKTIEFDIPLSRTLSYSQMAHLAGEKLQQNPAKLRFTNSDQGEPQRVIRQEGTVANMIESPDNNSINNIVFYELLDLPVDENETERKVNITWTGAHNREEGRYSFFVPKTSSVQDVIDKLSQLSTWVKFPKNSSRKIKLFTFRDGQIEKQFSGEELLSDVFDLEDLYATEAKTTVAQYDPVGMLKMLEFVTKLNADGTNYQAWLRTVDSILGMATGKVNLLTSPDQTIGPAEDLIIKQAMAASVDNALVLTVLEAESGMMAFDKIKKRWNSRSKQITIMKEILRTRFKICDTTADIGSHFRAIRDLAGNLFRSGFELTKESFIGLFFHLSLPRLDIRPFVNISRRIDAQSGGAGTISNDQLVRLTRTELANFRRNHQITLCQPNTRPTGHSTPGGQNNSGELHKLKRCHKC</sequence>
<reference evidence="11" key="1">
    <citation type="submission" date="2022-10" db="EMBL/GenBank/DDBJ databases">
        <title>Puccinia triticina Genome sequencing and assembly.</title>
        <authorList>
            <person name="Li C."/>
        </authorList>
    </citation>
    <scope>NUCLEOTIDE SEQUENCE</scope>
    <source>
        <strain evidence="11">Pt15</strain>
    </source>
</reference>
<dbReference type="SUPFAM" id="SSF54001">
    <property type="entry name" value="Cysteine proteinases"/>
    <property type="match status" value="1"/>
</dbReference>
<dbReference type="Gene3D" id="3.10.20.90">
    <property type="entry name" value="Phosphatidylinositol 3-kinase Catalytic Subunit, Chain A, domain 1"/>
    <property type="match status" value="2"/>
</dbReference>
<dbReference type="InterPro" id="IPR002083">
    <property type="entry name" value="MATH/TRAF_dom"/>
</dbReference>
<dbReference type="Gene3D" id="3.90.70.10">
    <property type="entry name" value="Cysteine proteinases"/>
    <property type="match status" value="1"/>
</dbReference>
<gene>
    <name evidence="11" type="ORF">PtA15_11A438</name>
</gene>
<comment type="catalytic activity">
    <reaction evidence="1">
        <text>Thiol-dependent hydrolysis of ester, thioester, amide, peptide and isopeptide bonds formed by the C-terminal Gly of ubiquitin (a 76-residue protein attached to proteins as an intracellular targeting signal).</text>
        <dbReference type="EC" id="3.4.19.12"/>
    </reaction>
</comment>
<keyword evidence="7" id="KW-0788">Thiol protease</keyword>
<dbReference type="SMART" id="SM00061">
    <property type="entry name" value="MATH"/>
    <property type="match status" value="1"/>
</dbReference>
<dbReference type="PANTHER" id="PTHR24006:SF644">
    <property type="entry name" value="UBIQUITIN CARBOXYL-TERMINAL HYDROLASE 7"/>
    <property type="match status" value="1"/>
</dbReference>
<dbReference type="Proteomes" id="UP001164743">
    <property type="component" value="Chromosome 11A"/>
</dbReference>
<feature type="domain" description="USP" evidence="10">
    <location>
        <begin position="188"/>
        <end position="493"/>
    </location>
</feature>
<dbReference type="InterPro" id="IPR038765">
    <property type="entry name" value="Papain-like_cys_pep_sf"/>
</dbReference>
<feature type="region of interest" description="Disordered" evidence="8">
    <location>
        <begin position="1162"/>
        <end position="1184"/>
    </location>
</feature>
<evidence type="ECO:0000256" key="4">
    <source>
        <dbReference type="ARBA" id="ARBA00022670"/>
    </source>
</evidence>
<evidence type="ECO:0000256" key="6">
    <source>
        <dbReference type="ARBA" id="ARBA00022801"/>
    </source>
</evidence>
<evidence type="ECO:0000256" key="5">
    <source>
        <dbReference type="ARBA" id="ARBA00022786"/>
    </source>
</evidence>
<dbReference type="InterPro" id="IPR029346">
    <property type="entry name" value="USP_C"/>
</dbReference>
<organism evidence="11 12">
    <name type="scientific">Puccinia triticina</name>
    <dbReference type="NCBI Taxonomy" id="208348"/>
    <lineage>
        <taxon>Eukaryota</taxon>
        <taxon>Fungi</taxon>
        <taxon>Dikarya</taxon>
        <taxon>Basidiomycota</taxon>
        <taxon>Pucciniomycotina</taxon>
        <taxon>Pucciniomycetes</taxon>
        <taxon>Pucciniales</taxon>
        <taxon>Pucciniaceae</taxon>
        <taxon>Puccinia</taxon>
    </lineage>
</organism>
<dbReference type="RefSeq" id="XP_053025302.1">
    <property type="nucleotide sequence ID" value="XM_053161346.1"/>
</dbReference>
<evidence type="ECO:0000256" key="3">
    <source>
        <dbReference type="ARBA" id="ARBA00012759"/>
    </source>
</evidence>
<name>A0ABY7D0I1_9BASI</name>
<proteinExistence type="inferred from homology"/>
<feature type="domain" description="MATH" evidence="9">
    <location>
        <begin position="26"/>
        <end position="162"/>
    </location>
</feature>
<dbReference type="Pfam" id="PF12436">
    <property type="entry name" value="USP7_ICP0_bdg"/>
    <property type="match status" value="1"/>
</dbReference>
<comment type="similarity">
    <text evidence="2">Belongs to the peptidase C19 family.</text>
</comment>
<feature type="compositionally biased region" description="Polar residues" evidence="8">
    <location>
        <begin position="1162"/>
        <end position="1181"/>
    </location>
</feature>
<dbReference type="GeneID" id="77802241"/>
<dbReference type="InterPro" id="IPR001394">
    <property type="entry name" value="Peptidase_C19_UCH"/>
</dbReference>
<dbReference type="Pfam" id="PF00443">
    <property type="entry name" value="UCH"/>
    <property type="match status" value="1"/>
</dbReference>
<keyword evidence="6" id="KW-0378">Hydrolase</keyword>
<accession>A0ABY7D0I1</accession>
<evidence type="ECO:0000313" key="11">
    <source>
        <dbReference type="EMBL" id="WAQ89747.1"/>
    </source>
</evidence>
<dbReference type="InterPro" id="IPR008974">
    <property type="entry name" value="TRAF-like"/>
</dbReference>
<dbReference type="Gene3D" id="2.60.210.10">
    <property type="entry name" value="Apoptosis, Tumor Necrosis Factor Receptor Associated Protein 2, Chain A"/>
    <property type="match status" value="1"/>
</dbReference>
<dbReference type="InterPro" id="IPR028889">
    <property type="entry name" value="USP"/>
</dbReference>
<evidence type="ECO:0000256" key="2">
    <source>
        <dbReference type="ARBA" id="ARBA00009085"/>
    </source>
</evidence>
<dbReference type="PROSITE" id="PS50144">
    <property type="entry name" value="MATH"/>
    <property type="match status" value="1"/>
</dbReference>
<evidence type="ECO:0000313" key="12">
    <source>
        <dbReference type="Proteomes" id="UP001164743"/>
    </source>
</evidence>
<evidence type="ECO:0000256" key="8">
    <source>
        <dbReference type="SAM" id="MobiDB-lite"/>
    </source>
</evidence>
<keyword evidence="5" id="KW-0833">Ubl conjugation pathway</keyword>
<keyword evidence="4" id="KW-0645">Protease</keyword>